<proteinExistence type="predicted"/>
<comment type="caution">
    <text evidence="1">The sequence shown here is derived from an EMBL/GenBank/DDBJ whole genome shotgun (WGS) entry which is preliminary data.</text>
</comment>
<dbReference type="OrthoDB" id="9850051at2"/>
<keyword evidence="2" id="KW-1185">Reference proteome</keyword>
<dbReference type="RefSeq" id="WP_035071710.1">
    <property type="nucleotide sequence ID" value="NZ_JMIH01000014.1"/>
</dbReference>
<gene>
    <name evidence="1" type="ORF">EL17_05530</name>
</gene>
<dbReference type="EMBL" id="JMIH01000014">
    <property type="protein sequence ID" value="KEO75131.1"/>
    <property type="molecule type" value="Genomic_DNA"/>
</dbReference>
<sequence length="99" mass="11686">MRSLTANEISKLIQNQKQTESDFKNQFPDREMHPFIYYVPQDYMAFLMEDNKGIPPKINGDFPFIDDLLPLPEAQHKGQYIIVVNGEKYFYKLPFEGRP</sequence>
<dbReference type="Proteomes" id="UP000027821">
    <property type="component" value="Unassembled WGS sequence"/>
</dbReference>
<reference evidence="1 2" key="1">
    <citation type="submission" date="2014-04" db="EMBL/GenBank/DDBJ databases">
        <title>Characterization and application of a salt tolerant electro-active bacterium.</title>
        <authorList>
            <person name="Yang L."/>
            <person name="Wei S."/>
            <person name="Tay Q.X.M."/>
        </authorList>
    </citation>
    <scope>NUCLEOTIDE SEQUENCE [LARGE SCALE GENOMIC DNA]</scope>
    <source>
        <strain evidence="1 2">LY1</strain>
    </source>
</reference>
<name>A0A074KYU9_9BACT</name>
<dbReference type="STRING" id="1048983.EL17_05530"/>
<organism evidence="1 2">
    <name type="scientific">Anditalea andensis</name>
    <dbReference type="NCBI Taxonomy" id="1048983"/>
    <lineage>
        <taxon>Bacteria</taxon>
        <taxon>Pseudomonadati</taxon>
        <taxon>Bacteroidota</taxon>
        <taxon>Cytophagia</taxon>
        <taxon>Cytophagales</taxon>
        <taxon>Cytophagaceae</taxon>
        <taxon>Anditalea</taxon>
    </lineage>
</organism>
<evidence type="ECO:0000313" key="2">
    <source>
        <dbReference type="Proteomes" id="UP000027821"/>
    </source>
</evidence>
<accession>A0A074KYU9</accession>
<evidence type="ECO:0000313" key="1">
    <source>
        <dbReference type="EMBL" id="KEO75131.1"/>
    </source>
</evidence>
<protein>
    <submittedName>
        <fullName evidence="1">Uncharacterized protein</fullName>
    </submittedName>
</protein>
<dbReference type="AlphaFoldDB" id="A0A074KYU9"/>